<sequence length="422" mass="47386">MYIQDEWPEGPNGTSYDGLGLWKLLQNGESPFRQQWDVALLVKEVEEATAAKVRDIPLVSCGANYYGFHFELENHPPVLARLARGDVNMPDFDGFPLEKQIPEVQFEAAVYSLARDSPVLPVPHLIRHRMPVRSDGPHLNPPIDISGRRLMLFEKESDSRVNWRQLNEPQQDAIITQAAGLRAALYNLELTGGFDQEWFLARLFEQKPSSLPIPVAPTREFCLTLLTAKINATIRNIGDMIGWESDNATVGPIAAAAKQSLLRLIPHILPADDGRGSLYRLVLEHGDFGIHNMTISIDPITSEALITSLYDWETGCITPALLSDLEMAVIVDLNVDANASPTVSRMKADSTKEELETYAKWARSYTTTLFNQVRDYKSAILAGKDARHLWFALRDWRGQDPEGYFGSLGDWAEKRLKEMGKE</sequence>
<accession>A0ACC1QSD0</accession>
<keyword evidence="2" id="KW-1185">Reference proteome</keyword>
<evidence type="ECO:0000313" key="1">
    <source>
        <dbReference type="EMBL" id="KAJ3487605.1"/>
    </source>
</evidence>
<organism evidence="1 2">
    <name type="scientific">Lecanicillium saksenae</name>
    <dbReference type="NCBI Taxonomy" id="468837"/>
    <lineage>
        <taxon>Eukaryota</taxon>
        <taxon>Fungi</taxon>
        <taxon>Dikarya</taxon>
        <taxon>Ascomycota</taxon>
        <taxon>Pezizomycotina</taxon>
        <taxon>Sordariomycetes</taxon>
        <taxon>Hypocreomycetidae</taxon>
        <taxon>Hypocreales</taxon>
        <taxon>Cordycipitaceae</taxon>
        <taxon>Lecanicillium</taxon>
    </lineage>
</organism>
<gene>
    <name evidence="1" type="ORF">NLG97_g6378</name>
</gene>
<proteinExistence type="predicted"/>
<comment type="caution">
    <text evidence="1">The sequence shown here is derived from an EMBL/GenBank/DDBJ whole genome shotgun (WGS) entry which is preliminary data.</text>
</comment>
<dbReference type="Proteomes" id="UP001148737">
    <property type="component" value="Unassembled WGS sequence"/>
</dbReference>
<name>A0ACC1QSD0_9HYPO</name>
<evidence type="ECO:0000313" key="2">
    <source>
        <dbReference type="Proteomes" id="UP001148737"/>
    </source>
</evidence>
<reference evidence="1" key="1">
    <citation type="submission" date="2022-07" db="EMBL/GenBank/DDBJ databases">
        <title>Genome Sequence of Lecanicillium saksenae.</title>
        <authorList>
            <person name="Buettner E."/>
        </authorList>
    </citation>
    <scope>NUCLEOTIDE SEQUENCE</scope>
    <source>
        <strain evidence="1">VT-O1</strain>
    </source>
</reference>
<protein>
    <submittedName>
        <fullName evidence="1">Uncharacterized protein</fullName>
    </submittedName>
</protein>
<dbReference type="EMBL" id="JANAKD010000832">
    <property type="protein sequence ID" value="KAJ3487605.1"/>
    <property type="molecule type" value="Genomic_DNA"/>
</dbReference>